<dbReference type="InterPro" id="IPR007712">
    <property type="entry name" value="RelE/ParE_toxin"/>
</dbReference>
<organism evidence="3 4">
    <name type="scientific">Rhodoplanes elegans</name>
    <dbReference type="NCBI Taxonomy" id="29408"/>
    <lineage>
        <taxon>Bacteria</taxon>
        <taxon>Pseudomonadati</taxon>
        <taxon>Pseudomonadota</taxon>
        <taxon>Alphaproteobacteria</taxon>
        <taxon>Hyphomicrobiales</taxon>
        <taxon>Nitrobacteraceae</taxon>
        <taxon>Rhodoplanes</taxon>
    </lineage>
</organism>
<protein>
    <submittedName>
        <fullName evidence="3">Plasmid stabilization protein</fullName>
    </submittedName>
</protein>
<dbReference type="Gene3D" id="3.30.2310.20">
    <property type="entry name" value="RelE-like"/>
    <property type="match status" value="1"/>
</dbReference>
<accession>A0A327KQ48</accession>
<name>A0A327KQ48_9BRAD</name>
<gene>
    <name evidence="3" type="ORF">CH338_07240</name>
</gene>
<dbReference type="Pfam" id="PF05016">
    <property type="entry name" value="ParE_toxin"/>
    <property type="match status" value="1"/>
</dbReference>
<dbReference type="Proteomes" id="UP000248863">
    <property type="component" value="Unassembled WGS sequence"/>
</dbReference>
<dbReference type="InterPro" id="IPR051803">
    <property type="entry name" value="TA_system_RelE-like_toxin"/>
</dbReference>
<evidence type="ECO:0000313" key="4">
    <source>
        <dbReference type="Proteomes" id="UP000248863"/>
    </source>
</evidence>
<dbReference type="OrthoDB" id="595470at2"/>
<comment type="similarity">
    <text evidence="1">Belongs to the RelE toxin family.</text>
</comment>
<reference evidence="3 4" key="1">
    <citation type="submission" date="2017-07" db="EMBL/GenBank/DDBJ databases">
        <title>Draft Genome Sequences of Select Purple Nonsulfur Bacteria.</title>
        <authorList>
            <person name="Lasarre B."/>
            <person name="Mckinlay J.B."/>
        </authorList>
    </citation>
    <scope>NUCLEOTIDE SEQUENCE [LARGE SCALE GENOMIC DNA]</scope>
    <source>
        <strain evidence="3 4">DSM 11907</strain>
    </source>
</reference>
<sequence length="97" mass="11186">MRIRYTRRAVADLAGIADHIRFHDPAAAFRVRDAILDSIRTLVLFPRAGRRQSVAGVRKLITRKYPYLVYYSVDEATGDIVVLTIRHPARRREHEDG</sequence>
<dbReference type="EMBL" id="NPEU01000050">
    <property type="protein sequence ID" value="RAI40114.1"/>
    <property type="molecule type" value="Genomic_DNA"/>
</dbReference>
<dbReference type="PANTHER" id="PTHR33755">
    <property type="entry name" value="TOXIN PARE1-RELATED"/>
    <property type="match status" value="1"/>
</dbReference>
<dbReference type="PANTHER" id="PTHR33755:SF6">
    <property type="entry name" value="PLASMID STABILIZATION SYSTEM PROTEIN"/>
    <property type="match status" value="1"/>
</dbReference>
<evidence type="ECO:0000256" key="2">
    <source>
        <dbReference type="ARBA" id="ARBA00022649"/>
    </source>
</evidence>
<dbReference type="InterPro" id="IPR035093">
    <property type="entry name" value="RelE/ParE_toxin_dom_sf"/>
</dbReference>
<dbReference type="RefSeq" id="WP_111356459.1">
    <property type="nucleotide sequence ID" value="NZ_NHSK01000291.1"/>
</dbReference>
<comment type="caution">
    <text evidence="3">The sequence shown here is derived from an EMBL/GenBank/DDBJ whole genome shotgun (WGS) entry which is preliminary data.</text>
</comment>
<keyword evidence="4" id="KW-1185">Reference proteome</keyword>
<proteinExistence type="inferred from homology"/>
<evidence type="ECO:0000256" key="1">
    <source>
        <dbReference type="ARBA" id="ARBA00006226"/>
    </source>
</evidence>
<evidence type="ECO:0000313" key="3">
    <source>
        <dbReference type="EMBL" id="RAI40114.1"/>
    </source>
</evidence>
<keyword evidence="2" id="KW-1277">Toxin-antitoxin system</keyword>
<dbReference type="AlphaFoldDB" id="A0A327KQ48"/>